<dbReference type="GO" id="GO:0000155">
    <property type="term" value="F:phosphorelay sensor kinase activity"/>
    <property type="evidence" value="ECO:0007669"/>
    <property type="project" value="InterPro"/>
</dbReference>
<proteinExistence type="predicted"/>
<feature type="domain" description="Response regulatory" evidence="19">
    <location>
        <begin position="672"/>
        <end position="792"/>
    </location>
</feature>
<dbReference type="PANTHER" id="PTHR45339">
    <property type="entry name" value="HYBRID SIGNAL TRANSDUCTION HISTIDINE KINASE J"/>
    <property type="match status" value="1"/>
</dbReference>
<dbReference type="SMART" id="SM00387">
    <property type="entry name" value="HATPase_c"/>
    <property type="match status" value="1"/>
</dbReference>
<evidence type="ECO:0000256" key="9">
    <source>
        <dbReference type="ARBA" id="ARBA00022777"/>
    </source>
</evidence>
<evidence type="ECO:0000259" key="20">
    <source>
        <dbReference type="PROSITE" id="PS50894"/>
    </source>
</evidence>
<evidence type="ECO:0000256" key="7">
    <source>
        <dbReference type="ARBA" id="ARBA00022692"/>
    </source>
</evidence>
<dbReference type="PROSITE" id="PS50894">
    <property type="entry name" value="HPT"/>
    <property type="match status" value="1"/>
</dbReference>
<comment type="catalytic activity">
    <reaction evidence="1">
        <text>ATP + protein L-histidine = ADP + protein N-phospho-L-histidine.</text>
        <dbReference type="EC" id="2.7.13.3"/>
    </reaction>
</comment>
<evidence type="ECO:0000256" key="13">
    <source>
        <dbReference type="ARBA" id="ARBA00023136"/>
    </source>
</evidence>
<dbReference type="SUPFAM" id="SSF55874">
    <property type="entry name" value="ATPase domain of HSP90 chaperone/DNA topoisomerase II/histidine kinase"/>
    <property type="match status" value="1"/>
</dbReference>
<dbReference type="CDD" id="cd16922">
    <property type="entry name" value="HATPase_EvgS-ArcB-TorS-like"/>
    <property type="match status" value="1"/>
</dbReference>
<feature type="domain" description="Histidine kinase" evidence="18">
    <location>
        <begin position="327"/>
        <end position="551"/>
    </location>
</feature>
<keyword evidence="11 17" id="KW-1133">Transmembrane helix</keyword>
<dbReference type="Proteomes" id="UP000539075">
    <property type="component" value="Unassembled WGS sequence"/>
</dbReference>
<dbReference type="InterPro" id="IPR036097">
    <property type="entry name" value="HisK_dim/P_sf"/>
</dbReference>
<dbReference type="Pfam" id="PF01627">
    <property type="entry name" value="Hpt"/>
    <property type="match status" value="1"/>
</dbReference>
<evidence type="ECO:0000259" key="19">
    <source>
        <dbReference type="PROSITE" id="PS50110"/>
    </source>
</evidence>
<dbReference type="Gene3D" id="3.40.50.2300">
    <property type="match status" value="1"/>
</dbReference>
<dbReference type="SMART" id="SM00304">
    <property type="entry name" value="HAMP"/>
    <property type="match status" value="1"/>
</dbReference>
<dbReference type="Pfam" id="PF00512">
    <property type="entry name" value="HisKA"/>
    <property type="match status" value="1"/>
</dbReference>
<evidence type="ECO:0000256" key="6">
    <source>
        <dbReference type="ARBA" id="ARBA00022679"/>
    </source>
</evidence>
<feature type="domain" description="HPt" evidence="20">
    <location>
        <begin position="870"/>
        <end position="972"/>
    </location>
</feature>
<evidence type="ECO:0000313" key="21">
    <source>
        <dbReference type="EMBL" id="MBB5143494.1"/>
    </source>
</evidence>
<dbReference type="InterPro" id="IPR008207">
    <property type="entry name" value="Sig_transdc_His_kin_Hpt_dom"/>
</dbReference>
<evidence type="ECO:0000256" key="16">
    <source>
        <dbReference type="SAM" id="MobiDB-lite"/>
    </source>
</evidence>
<dbReference type="InterPro" id="IPR001789">
    <property type="entry name" value="Sig_transdc_resp-reg_receiver"/>
</dbReference>
<keyword evidence="5 15" id="KW-0597">Phosphoprotein</keyword>
<keyword evidence="4" id="KW-1003">Cell membrane</keyword>
<evidence type="ECO:0000313" key="22">
    <source>
        <dbReference type="Proteomes" id="UP000539075"/>
    </source>
</evidence>
<evidence type="ECO:0000256" key="3">
    <source>
        <dbReference type="ARBA" id="ARBA00012438"/>
    </source>
</evidence>
<dbReference type="Gene3D" id="1.20.120.160">
    <property type="entry name" value="HPT domain"/>
    <property type="match status" value="1"/>
</dbReference>
<protein>
    <recommendedName>
        <fullName evidence="3">histidine kinase</fullName>
        <ecNumber evidence="3">2.7.13.3</ecNumber>
    </recommendedName>
</protein>
<dbReference type="EC" id="2.7.13.3" evidence="3"/>
<dbReference type="PRINTS" id="PR00344">
    <property type="entry name" value="BCTRLSENSOR"/>
</dbReference>
<comment type="caution">
    <text evidence="21">The sequence shown here is derived from an EMBL/GenBank/DDBJ whole genome shotgun (WGS) entry which is preliminary data.</text>
</comment>
<evidence type="ECO:0000259" key="18">
    <source>
        <dbReference type="PROSITE" id="PS50109"/>
    </source>
</evidence>
<evidence type="ECO:0000256" key="8">
    <source>
        <dbReference type="ARBA" id="ARBA00022741"/>
    </source>
</evidence>
<dbReference type="SUPFAM" id="SSF52172">
    <property type="entry name" value="CheY-like"/>
    <property type="match status" value="1"/>
</dbReference>
<evidence type="ECO:0000256" key="2">
    <source>
        <dbReference type="ARBA" id="ARBA00004651"/>
    </source>
</evidence>
<comment type="subcellular location">
    <subcellularLocation>
        <location evidence="2">Cell membrane</location>
        <topology evidence="2">Multi-pass membrane protein</topology>
    </subcellularLocation>
</comment>
<dbReference type="InterPro" id="IPR003661">
    <property type="entry name" value="HisK_dim/P_dom"/>
</dbReference>
<dbReference type="GO" id="GO:0005886">
    <property type="term" value="C:plasma membrane"/>
    <property type="evidence" value="ECO:0007669"/>
    <property type="project" value="UniProtKB-SubCell"/>
</dbReference>
<dbReference type="Gene3D" id="6.10.340.10">
    <property type="match status" value="1"/>
</dbReference>
<keyword evidence="12" id="KW-0902">Two-component regulatory system</keyword>
<dbReference type="SUPFAM" id="SSF47384">
    <property type="entry name" value="Homodimeric domain of signal transducing histidine kinase"/>
    <property type="match status" value="1"/>
</dbReference>
<dbReference type="GO" id="GO:0005524">
    <property type="term" value="F:ATP binding"/>
    <property type="evidence" value="ECO:0007669"/>
    <property type="project" value="UniProtKB-KW"/>
</dbReference>
<evidence type="ECO:0000256" key="14">
    <source>
        <dbReference type="PROSITE-ProRule" id="PRU00110"/>
    </source>
</evidence>
<keyword evidence="13 17" id="KW-0472">Membrane</keyword>
<name>A0A7W8FE86_9BACT</name>
<dbReference type="RefSeq" id="WP_183719063.1">
    <property type="nucleotide sequence ID" value="NZ_JACHGO010000004.1"/>
</dbReference>
<keyword evidence="7 17" id="KW-0812">Transmembrane</keyword>
<keyword evidence="10" id="KW-0067">ATP-binding</keyword>
<dbReference type="Gene3D" id="1.10.287.130">
    <property type="match status" value="1"/>
</dbReference>
<dbReference type="Pfam" id="PF00072">
    <property type="entry name" value="Response_reg"/>
    <property type="match status" value="1"/>
</dbReference>
<feature type="modified residue" description="Phosphohistidine" evidence="14">
    <location>
        <position position="909"/>
    </location>
</feature>
<dbReference type="InterPro" id="IPR003594">
    <property type="entry name" value="HATPase_dom"/>
</dbReference>
<dbReference type="SUPFAM" id="SSF47226">
    <property type="entry name" value="Histidine-containing phosphotransfer domain, HPT domain"/>
    <property type="match status" value="1"/>
</dbReference>
<dbReference type="PANTHER" id="PTHR45339:SF1">
    <property type="entry name" value="HYBRID SIGNAL TRANSDUCTION HISTIDINE KINASE J"/>
    <property type="match status" value="1"/>
</dbReference>
<dbReference type="CDD" id="cd00088">
    <property type="entry name" value="HPT"/>
    <property type="match status" value="1"/>
</dbReference>
<dbReference type="InterPro" id="IPR011006">
    <property type="entry name" value="CheY-like_superfamily"/>
</dbReference>
<evidence type="ECO:0000256" key="12">
    <source>
        <dbReference type="ARBA" id="ARBA00023012"/>
    </source>
</evidence>
<dbReference type="PROSITE" id="PS50109">
    <property type="entry name" value="HIS_KIN"/>
    <property type="match status" value="1"/>
</dbReference>
<dbReference type="PROSITE" id="PS50110">
    <property type="entry name" value="RESPONSE_REGULATORY"/>
    <property type="match status" value="1"/>
</dbReference>
<dbReference type="InterPro" id="IPR036890">
    <property type="entry name" value="HATPase_C_sf"/>
</dbReference>
<evidence type="ECO:0000256" key="15">
    <source>
        <dbReference type="PROSITE-ProRule" id="PRU00169"/>
    </source>
</evidence>
<feature type="modified residue" description="4-aspartylphosphate" evidence="15">
    <location>
        <position position="724"/>
    </location>
</feature>
<feature type="region of interest" description="Disordered" evidence="16">
    <location>
        <begin position="624"/>
        <end position="662"/>
    </location>
</feature>
<dbReference type="InterPro" id="IPR003660">
    <property type="entry name" value="HAMP_dom"/>
</dbReference>
<organism evidence="21 22">
    <name type="scientific">Desulfovibrio intestinalis</name>
    <dbReference type="NCBI Taxonomy" id="58621"/>
    <lineage>
        <taxon>Bacteria</taxon>
        <taxon>Pseudomonadati</taxon>
        <taxon>Thermodesulfobacteriota</taxon>
        <taxon>Desulfovibrionia</taxon>
        <taxon>Desulfovibrionales</taxon>
        <taxon>Desulfovibrionaceae</taxon>
        <taxon>Desulfovibrio</taxon>
    </lineage>
</organism>
<gene>
    <name evidence="21" type="ORF">HNQ38_001591</name>
</gene>
<dbReference type="Gene3D" id="3.30.565.10">
    <property type="entry name" value="Histidine kinase-like ATPase, C-terminal domain"/>
    <property type="match status" value="1"/>
</dbReference>
<evidence type="ECO:0000256" key="10">
    <source>
        <dbReference type="ARBA" id="ARBA00022840"/>
    </source>
</evidence>
<dbReference type="AlphaFoldDB" id="A0A7W8FE86"/>
<reference evidence="21 22" key="1">
    <citation type="submission" date="2020-08" db="EMBL/GenBank/DDBJ databases">
        <title>Genomic Encyclopedia of Type Strains, Phase IV (KMG-IV): sequencing the most valuable type-strain genomes for metagenomic binning, comparative biology and taxonomic classification.</title>
        <authorList>
            <person name="Goeker M."/>
        </authorList>
    </citation>
    <scope>NUCLEOTIDE SEQUENCE [LARGE SCALE GENOMIC DNA]</scope>
    <source>
        <strain evidence="21 22">DSM 11275</strain>
    </source>
</reference>
<evidence type="ECO:0000256" key="11">
    <source>
        <dbReference type="ARBA" id="ARBA00022989"/>
    </source>
</evidence>
<dbReference type="CDD" id="cd17546">
    <property type="entry name" value="REC_hyHK_CKI1_RcsC-like"/>
    <property type="match status" value="1"/>
</dbReference>
<evidence type="ECO:0000256" key="1">
    <source>
        <dbReference type="ARBA" id="ARBA00000085"/>
    </source>
</evidence>
<keyword evidence="6" id="KW-0808">Transferase</keyword>
<dbReference type="CDD" id="cd00082">
    <property type="entry name" value="HisKA"/>
    <property type="match status" value="1"/>
</dbReference>
<dbReference type="Pfam" id="PF02518">
    <property type="entry name" value="HATPase_c"/>
    <property type="match status" value="1"/>
</dbReference>
<dbReference type="SMART" id="SM00388">
    <property type="entry name" value="HisKA"/>
    <property type="match status" value="1"/>
</dbReference>
<evidence type="ECO:0000256" key="17">
    <source>
        <dbReference type="SAM" id="Phobius"/>
    </source>
</evidence>
<keyword evidence="8" id="KW-0547">Nucleotide-binding</keyword>
<evidence type="ECO:0000256" key="5">
    <source>
        <dbReference type="ARBA" id="ARBA00022553"/>
    </source>
</evidence>
<keyword evidence="22" id="KW-1185">Reference proteome</keyword>
<dbReference type="InterPro" id="IPR036641">
    <property type="entry name" value="HPT_dom_sf"/>
</dbReference>
<feature type="transmembrane region" description="Helical" evidence="17">
    <location>
        <begin position="12"/>
        <end position="33"/>
    </location>
</feature>
<sequence>MTIRALIKSSNMTQLCMVLMLGLCTVWLGRSLYEVNGFLHNYYRFENLLAEISSASRETYRAALEFTSAGDARYLERWKQLLRVERGEVPRPEKAQLDPGETLSLAALADRLEIDAPTRASLRSILVQVDMLNSMTEAAIILALGPQREGSTAAQTLADRNAALRWMHENNLARLPDAIADATRKLGDTQYAELLTHLGEREAPLRWTMLAAIGALVLLGGTVLGNAYIFKARVVNPLDQVSGYAESVAAGFDPDPLRLKHRDELALMFASLQRMKGTLFSRIRELKEAERRARKSRQQAVLARSQALTSLELAQRASHVQDDFLRRISHEIRTPLNAIIGMSYLSLQTDLSSVQRDYLAQINKSGSVLLDMVNRILDFSSASEGSMRMERKVFALPYFMELLRQSVAGTALEKRLLLNFTLDPAIPATVVGDERHLEEVLRILLDNAVKYTVSGGVEFRVVPSDEPATREGVLRLTFVVSDTGPGLDSEEWKKLFEPFSLGDESMTRARSGLGLGLALARQLVNLMGGELSVQSAPGEGSRFSFSVEMDKADRSISPVASSEKTSFSIPVRPTVSSAFFSQKPDALEVTSESTLLEGQGDFRSAALAATLLTVSAAMPVEMLNGQGQSPGDGHYGAEPAAGPADMGASTAEGPSDQSADMTSDPAALLPLTVLVVEDNDINAQIARELLEQAGLEVILAANGQEALDQLENSAPSDVALVLMDVQMPVMDGLEATRRIRSLGFSPEDLPVVAMTAHTDIASRMDGKDVGMNDYLTKPVNPEMLYATLEKWLPGELRRNPARETPSEDMGCLDLQADSPLANAAVIKTDNASSSSEDGSVSRLQAMQARMKGQHSPAINIEAGLATVGNNRKLYLELLLRFVEHYGDSPVRLRAMLRDGDLNAAARMAHTVKGVAANLGVDRIHRLTRMMEDALPENPLDPGLLKAFDIEMGQVLEYVQAIDARASETKSGNLQLAEEHRTALLALLGELPKRVETDWGGVEGALEALMSLVEGTPHAGDMVAILAAVKDFDTAGMAERADRLREKLLREVA</sequence>
<evidence type="ECO:0000256" key="4">
    <source>
        <dbReference type="ARBA" id="ARBA00022475"/>
    </source>
</evidence>
<dbReference type="InterPro" id="IPR004358">
    <property type="entry name" value="Sig_transdc_His_kin-like_C"/>
</dbReference>
<accession>A0A7W8FE86</accession>
<dbReference type="EMBL" id="JACHGO010000004">
    <property type="protein sequence ID" value="MBB5143494.1"/>
    <property type="molecule type" value="Genomic_DNA"/>
</dbReference>
<keyword evidence="9 21" id="KW-0418">Kinase</keyword>
<dbReference type="InterPro" id="IPR005467">
    <property type="entry name" value="His_kinase_dom"/>
</dbReference>
<dbReference type="SMART" id="SM00448">
    <property type="entry name" value="REC"/>
    <property type="match status" value="1"/>
</dbReference>